<sequence length="119" mass="14101">MRQKYFCPLLFSMPTLQLPSQTNISVFMNVLIFRDSNRCHLCSWKYIKRFLCLTLDQCIRTLLQILLLYSGLPSGDKEISASQRYKNNYPGQMVCMFFVSLVTHEDVHFLRSLFIFWNS</sequence>
<organism evidence="1 2">
    <name type="scientific">Sphaerodactylus townsendi</name>
    <dbReference type="NCBI Taxonomy" id="933632"/>
    <lineage>
        <taxon>Eukaryota</taxon>
        <taxon>Metazoa</taxon>
        <taxon>Chordata</taxon>
        <taxon>Craniata</taxon>
        <taxon>Vertebrata</taxon>
        <taxon>Euteleostomi</taxon>
        <taxon>Lepidosauria</taxon>
        <taxon>Squamata</taxon>
        <taxon>Bifurcata</taxon>
        <taxon>Gekkota</taxon>
        <taxon>Sphaerodactylidae</taxon>
        <taxon>Sphaerodactylus</taxon>
    </lineage>
</organism>
<keyword evidence="2" id="KW-1185">Reference proteome</keyword>
<protein>
    <submittedName>
        <fullName evidence="1">Uncharacterized protein</fullName>
    </submittedName>
</protein>
<evidence type="ECO:0000313" key="2">
    <source>
        <dbReference type="Proteomes" id="UP000827872"/>
    </source>
</evidence>
<reference evidence="1" key="1">
    <citation type="submission" date="2021-08" db="EMBL/GenBank/DDBJ databases">
        <title>The first chromosome-level gecko genome reveals the dynamic sex chromosomes of Neotropical dwarf geckos (Sphaerodactylidae: Sphaerodactylus).</title>
        <authorList>
            <person name="Pinto B.J."/>
            <person name="Keating S.E."/>
            <person name="Gamble T."/>
        </authorList>
    </citation>
    <scope>NUCLEOTIDE SEQUENCE</scope>
    <source>
        <strain evidence="1">TG3544</strain>
    </source>
</reference>
<name>A0ACB8FU21_9SAUR</name>
<gene>
    <name evidence="1" type="ORF">K3G42_004391</name>
</gene>
<comment type="caution">
    <text evidence="1">The sequence shown here is derived from an EMBL/GenBank/DDBJ whole genome shotgun (WGS) entry which is preliminary data.</text>
</comment>
<evidence type="ECO:0000313" key="1">
    <source>
        <dbReference type="EMBL" id="KAH8010444.1"/>
    </source>
</evidence>
<dbReference type="EMBL" id="CM037624">
    <property type="protein sequence ID" value="KAH8010444.1"/>
    <property type="molecule type" value="Genomic_DNA"/>
</dbReference>
<proteinExistence type="predicted"/>
<dbReference type="Proteomes" id="UP000827872">
    <property type="component" value="Linkage Group LG11"/>
</dbReference>
<accession>A0ACB8FU21</accession>